<evidence type="ECO:0000313" key="2">
    <source>
        <dbReference type="EMBL" id="CAB1423075.1"/>
    </source>
</evidence>
<comment type="caution">
    <text evidence="2">The sequence shown here is derived from an EMBL/GenBank/DDBJ whole genome shotgun (WGS) entry which is preliminary data.</text>
</comment>
<gene>
    <name evidence="2" type="ORF">PLEPLA_LOCUS10993</name>
</gene>
<accession>A0A9N7Y9B0</accession>
<name>A0A9N7Y9B0_PLEPL</name>
<dbReference type="Proteomes" id="UP001153269">
    <property type="component" value="Unassembled WGS sequence"/>
</dbReference>
<organism evidence="2 3">
    <name type="scientific">Pleuronectes platessa</name>
    <name type="common">European plaice</name>
    <dbReference type="NCBI Taxonomy" id="8262"/>
    <lineage>
        <taxon>Eukaryota</taxon>
        <taxon>Metazoa</taxon>
        <taxon>Chordata</taxon>
        <taxon>Craniata</taxon>
        <taxon>Vertebrata</taxon>
        <taxon>Euteleostomi</taxon>
        <taxon>Actinopterygii</taxon>
        <taxon>Neopterygii</taxon>
        <taxon>Teleostei</taxon>
        <taxon>Neoteleostei</taxon>
        <taxon>Acanthomorphata</taxon>
        <taxon>Carangaria</taxon>
        <taxon>Pleuronectiformes</taxon>
        <taxon>Pleuronectoidei</taxon>
        <taxon>Pleuronectidae</taxon>
        <taxon>Pleuronectes</taxon>
    </lineage>
</organism>
<reference evidence="2" key="1">
    <citation type="submission" date="2020-03" db="EMBL/GenBank/DDBJ databases">
        <authorList>
            <person name="Weist P."/>
        </authorList>
    </citation>
    <scope>NUCLEOTIDE SEQUENCE</scope>
</reference>
<feature type="region of interest" description="Disordered" evidence="1">
    <location>
        <begin position="235"/>
        <end position="258"/>
    </location>
</feature>
<sequence length="300" mass="32787">MALERNAKHEASQANGMFRHMETELAGNISADAPVAAQPLYPRAFHCDKSIILNLPPVNKQRPKRAAACEPAATRQIPDKRLRERRPLDDACGVECFHRDTARDGLFQKLFGKRGKRKNQEDRTRTCPEFSVCPQLLAAESSLKKDNCSLMFLFNDFCSCENRQRPCTPAHQAPPVVPDESPAPLNTAVIHFPWGPGASIHRDPWAGWECGVSPSYRGAAGVARGVGLEPPVKHPEVLPGPHAGGGGTRGRALPGGGQKSCNGHDVTGLEEMMLKGLRSLAQTWRTSETREGRVLVRLLA</sequence>
<protein>
    <submittedName>
        <fullName evidence="2">Uncharacterized protein</fullName>
    </submittedName>
</protein>
<dbReference type="AlphaFoldDB" id="A0A9N7Y9B0"/>
<evidence type="ECO:0000313" key="3">
    <source>
        <dbReference type="Proteomes" id="UP001153269"/>
    </source>
</evidence>
<feature type="compositionally biased region" description="Gly residues" evidence="1">
    <location>
        <begin position="242"/>
        <end position="258"/>
    </location>
</feature>
<dbReference type="EMBL" id="CADEAL010000634">
    <property type="protein sequence ID" value="CAB1423075.1"/>
    <property type="molecule type" value="Genomic_DNA"/>
</dbReference>
<evidence type="ECO:0000256" key="1">
    <source>
        <dbReference type="SAM" id="MobiDB-lite"/>
    </source>
</evidence>
<keyword evidence="3" id="KW-1185">Reference proteome</keyword>
<proteinExistence type="predicted"/>